<sequence length="186" mass="20132">MEISPRFTFAICIIQSLFLISSAQTCKNYTFPSNQVFSSCSDLPVLQAYLHWNYIPSTKSAHIAYRASQSSTRWIAWAINPTGSGMAGSQAIVAFRHSNGSMAVYPTPIDSYSPSMQPGTLSFPVSNISAICAKNEMTIFAVIGPLANGTTFNHVWQEGPVSNTNPAIHSTTGPNVQSMAKLDFLS</sequence>
<keyword evidence="2" id="KW-1185">Reference proteome</keyword>
<dbReference type="EMBL" id="CM047736">
    <property type="protein sequence ID" value="KAJ0054703.1"/>
    <property type="molecule type" value="Genomic_DNA"/>
</dbReference>
<accession>A0ACC0ZRE9</accession>
<reference evidence="2" key="1">
    <citation type="journal article" date="2023" name="G3 (Bethesda)">
        <title>Genome assembly and association tests identify interacting loci associated with vigor, precocity, and sex in interspecific pistachio rootstocks.</title>
        <authorList>
            <person name="Palmer W."/>
            <person name="Jacygrad E."/>
            <person name="Sagayaradj S."/>
            <person name="Cavanaugh K."/>
            <person name="Han R."/>
            <person name="Bertier L."/>
            <person name="Beede B."/>
            <person name="Kafkas S."/>
            <person name="Golino D."/>
            <person name="Preece J."/>
            <person name="Michelmore R."/>
        </authorList>
    </citation>
    <scope>NUCLEOTIDE SEQUENCE [LARGE SCALE GENOMIC DNA]</scope>
</reference>
<gene>
    <name evidence="1" type="ORF">Pint_01886</name>
</gene>
<proteinExistence type="predicted"/>
<dbReference type="Proteomes" id="UP001163603">
    <property type="component" value="Chromosome 1"/>
</dbReference>
<evidence type="ECO:0000313" key="1">
    <source>
        <dbReference type="EMBL" id="KAJ0054703.1"/>
    </source>
</evidence>
<organism evidence="1 2">
    <name type="scientific">Pistacia integerrima</name>
    <dbReference type="NCBI Taxonomy" id="434235"/>
    <lineage>
        <taxon>Eukaryota</taxon>
        <taxon>Viridiplantae</taxon>
        <taxon>Streptophyta</taxon>
        <taxon>Embryophyta</taxon>
        <taxon>Tracheophyta</taxon>
        <taxon>Spermatophyta</taxon>
        <taxon>Magnoliopsida</taxon>
        <taxon>eudicotyledons</taxon>
        <taxon>Gunneridae</taxon>
        <taxon>Pentapetalae</taxon>
        <taxon>rosids</taxon>
        <taxon>malvids</taxon>
        <taxon>Sapindales</taxon>
        <taxon>Anacardiaceae</taxon>
        <taxon>Pistacia</taxon>
    </lineage>
</organism>
<name>A0ACC0ZRE9_9ROSI</name>
<evidence type="ECO:0000313" key="2">
    <source>
        <dbReference type="Proteomes" id="UP001163603"/>
    </source>
</evidence>
<protein>
    <submittedName>
        <fullName evidence="1">Uncharacterized protein</fullName>
    </submittedName>
</protein>
<comment type="caution">
    <text evidence="1">The sequence shown here is derived from an EMBL/GenBank/DDBJ whole genome shotgun (WGS) entry which is preliminary data.</text>
</comment>